<dbReference type="VEuPathDB" id="VectorBase:RPRC011669"/>
<proteinExistence type="inferred from homology"/>
<dbReference type="Pfam" id="PF03055">
    <property type="entry name" value="RPE65"/>
    <property type="match status" value="1"/>
</dbReference>
<comment type="similarity">
    <text evidence="1">Belongs to the carotenoid oxygenase family.</text>
</comment>
<evidence type="ECO:0000256" key="4">
    <source>
        <dbReference type="ARBA" id="ARBA00023004"/>
    </source>
</evidence>
<feature type="binding site" evidence="5">
    <location>
        <position position="330"/>
    </location>
    <ligand>
        <name>Fe cation</name>
        <dbReference type="ChEBI" id="CHEBI:24875"/>
        <note>catalytic</note>
    </ligand>
</feature>
<evidence type="ECO:0000256" key="1">
    <source>
        <dbReference type="ARBA" id="ARBA00006787"/>
    </source>
</evidence>
<accession>A0A4V0Y8M6</accession>
<evidence type="ECO:0000256" key="2">
    <source>
        <dbReference type="ARBA" id="ARBA00022723"/>
    </source>
</evidence>
<evidence type="ECO:0000313" key="6">
    <source>
        <dbReference type="EMBL" id="MOY45524.1"/>
    </source>
</evidence>
<dbReference type="InterPro" id="IPR004294">
    <property type="entry name" value="Carotenoid_Oase"/>
</dbReference>
<protein>
    <submittedName>
        <fullName evidence="6">Putative beta beta-carotene</fullName>
    </submittedName>
</protein>
<dbReference type="PANTHER" id="PTHR10543">
    <property type="entry name" value="BETA-CAROTENE DIOXYGENASE"/>
    <property type="match status" value="1"/>
</dbReference>
<keyword evidence="4 5" id="KW-0408">Iron</keyword>
<comment type="cofactor">
    <cofactor evidence="5">
        <name>Fe(2+)</name>
        <dbReference type="ChEBI" id="CHEBI:29033"/>
    </cofactor>
    <text evidence="5">Binds 1 Fe(2+) ion per subunit.</text>
</comment>
<name>A0A4V0Y8M6_RHOPR</name>
<sequence length="337" mass="38071">MQPTQWVLFLSSGLKSQIIKINLKDALPGQEYKNGSVVATIPCRWRTTISYSHSFGISQNYVVYIDQPLFMAGVKLLTAHVKGHCMIDCMEWKPEEKNHFVVVDKETGDVSSILYESAEAFFFFHHINTYQIGQELVVDVVAHNSPEVIKYMYLNKLRNAELILKDQGNARRFVLPLIKNIKDVPENENLIKCNSNAKAVRKGNRIIVTSTDVTEPAYDFPTVNPAYFGKRYTYFYASGNYTQSQFRNSVLKVNVDTGEIKTWKESELVFPAEPLFVASPGCKAEDDGVLLVGVTNLEKDGKDFLLILDATDLHELARATVNAHVPFLLHTTFLPVI</sequence>
<organism evidence="6">
    <name type="scientific">Rhodnius prolixus</name>
    <name type="common">Triatomid bug</name>
    <dbReference type="NCBI Taxonomy" id="13249"/>
    <lineage>
        <taxon>Eukaryota</taxon>
        <taxon>Metazoa</taxon>
        <taxon>Ecdysozoa</taxon>
        <taxon>Arthropoda</taxon>
        <taxon>Hexapoda</taxon>
        <taxon>Insecta</taxon>
        <taxon>Pterygota</taxon>
        <taxon>Neoptera</taxon>
        <taxon>Paraneoptera</taxon>
        <taxon>Hemiptera</taxon>
        <taxon>Heteroptera</taxon>
        <taxon>Panheteroptera</taxon>
        <taxon>Cimicomorpha</taxon>
        <taxon>Reduviidae</taxon>
        <taxon>Triatominae</taxon>
        <taxon>Rhodnius</taxon>
    </lineage>
</organism>
<keyword evidence="3" id="KW-0560">Oxidoreductase</keyword>
<feature type="binding site" evidence="5">
    <location>
        <position position="53"/>
    </location>
    <ligand>
        <name>Fe cation</name>
        <dbReference type="ChEBI" id="CHEBI:24875"/>
        <note>catalytic</note>
    </ligand>
</feature>
<dbReference type="GO" id="GO:0016121">
    <property type="term" value="P:carotene catabolic process"/>
    <property type="evidence" value="ECO:0007669"/>
    <property type="project" value="TreeGrafter"/>
</dbReference>
<dbReference type="EMBL" id="GHKJ01000494">
    <property type="protein sequence ID" value="MOY45524.1"/>
    <property type="molecule type" value="Transcribed_RNA"/>
</dbReference>
<keyword evidence="2 5" id="KW-0479">Metal-binding</keyword>
<dbReference type="AlphaFoldDB" id="A0A4V0Y8M6"/>
<feature type="binding site" evidence="5">
    <location>
        <position position="125"/>
    </location>
    <ligand>
        <name>Fe cation</name>
        <dbReference type="ChEBI" id="CHEBI:24875"/>
        <note>catalytic</note>
    </ligand>
</feature>
<dbReference type="PANTHER" id="PTHR10543:SF24">
    <property type="entry name" value="CAROTENOID ISOMEROOXYGENASE"/>
    <property type="match status" value="1"/>
</dbReference>
<evidence type="ECO:0000256" key="3">
    <source>
        <dbReference type="ARBA" id="ARBA00023002"/>
    </source>
</evidence>
<reference evidence="6" key="1">
    <citation type="submission" date="2019-04" db="EMBL/GenBank/DDBJ databases">
        <title>Analysis of the testis transcriptome of the Chagas disease vector Rhodnius prolixus.</title>
        <authorList>
            <person name="Cesar J."/>
            <person name="Ribeiro J.M."/>
            <person name="Pereira M.H."/>
            <person name="Araujo R.N."/>
            <person name="Gontijo N.F."/>
            <person name="Pessoa G."/>
            <person name="Sant'Anna M.V."/>
            <person name="Sorgine M.H."/>
            <person name="Majerowicz D."/>
            <person name="Carvalho A.B."/>
            <person name="Braz G."/>
            <person name="Mesquita R."/>
            <person name="Lagerblad P.O."/>
            <person name="Koerich L.B."/>
        </authorList>
    </citation>
    <scope>NUCLEOTIDE SEQUENCE</scope>
</reference>
<evidence type="ECO:0000256" key="5">
    <source>
        <dbReference type="PIRSR" id="PIRSR604294-1"/>
    </source>
</evidence>
<dbReference type="GO" id="GO:0046872">
    <property type="term" value="F:metal ion binding"/>
    <property type="evidence" value="ECO:0007669"/>
    <property type="project" value="UniProtKB-KW"/>
</dbReference>
<dbReference type="GO" id="GO:0010436">
    <property type="term" value="F:carotenoid dioxygenase activity"/>
    <property type="evidence" value="ECO:0007669"/>
    <property type="project" value="TreeGrafter"/>
</dbReference>